<name>A0AAV2FQJ9_9ROSI</name>
<dbReference type="EMBL" id="OZ034820">
    <property type="protein sequence ID" value="CAL1400194.1"/>
    <property type="molecule type" value="Genomic_DNA"/>
</dbReference>
<dbReference type="Proteomes" id="UP001497516">
    <property type="component" value="Chromosome 7"/>
</dbReference>
<organism evidence="1 2">
    <name type="scientific">Linum trigynum</name>
    <dbReference type="NCBI Taxonomy" id="586398"/>
    <lineage>
        <taxon>Eukaryota</taxon>
        <taxon>Viridiplantae</taxon>
        <taxon>Streptophyta</taxon>
        <taxon>Embryophyta</taxon>
        <taxon>Tracheophyta</taxon>
        <taxon>Spermatophyta</taxon>
        <taxon>Magnoliopsida</taxon>
        <taxon>eudicotyledons</taxon>
        <taxon>Gunneridae</taxon>
        <taxon>Pentapetalae</taxon>
        <taxon>rosids</taxon>
        <taxon>fabids</taxon>
        <taxon>Malpighiales</taxon>
        <taxon>Linaceae</taxon>
        <taxon>Linum</taxon>
    </lineage>
</organism>
<protein>
    <submittedName>
        <fullName evidence="1">Uncharacterized protein</fullName>
    </submittedName>
</protein>
<evidence type="ECO:0000313" key="2">
    <source>
        <dbReference type="Proteomes" id="UP001497516"/>
    </source>
</evidence>
<dbReference type="AlphaFoldDB" id="A0AAV2FQJ9"/>
<proteinExistence type="predicted"/>
<gene>
    <name evidence="1" type="ORF">LTRI10_LOCUS40338</name>
</gene>
<keyword evidence="2" id="KW-1185">Reference proteome</keyword>
<evidence type="ECO:0000313" key="1">
    <source>
        <dbReference type="EMBL" id="CAL1400194.1"/>
    </source>
</evidence>
<reference evidence="1 2" key="1">
    <citation type="submission" date="2024-04" db="EMBL/GenBank/DDBJ databases">
        <authorList>
            <person name="Fracassetti M."/>
        </authorList>
    </citation>
    <scope>NUCLEOTIDE SEQUENCE [LARGE SCALE GENOMIC DNA]</scope>
</reference>
<accession>A0AAV2FQJ9</accession>
<sequence>MKPAIPSIISTNEQPASVAAFRKIDATEPIFSSFVVALANSGAKSLVKDGLEGSSLSQRGRKEVVDGGILYAQRKKKKKWKPELGVGTNRRLLHPLLSGDQSILPLSIDGR</sequence>